<dbReference type="RefSeq" id="WP_106288861.1">
    <property type="nucleotide sequence ID" value="NZ_CAWNTC010000044.1"/>
</dbReference>
<comment type="caution">
    <text evidence="2">The sequence shown here is derived from an EMBL/GenBank/DDBJ whole genome shotgun (WGS) entry which is preliminary data.</text>
</comment>
<evidence type="ECO:0000256" key="1">
    <source>
        <dbReference type="SAM" id="Phobius"/>
    </source>
</evidence>
<protein>
    <submittedName>
        <fullName evidence="2">Uncharacterized protein</fullName>
    </submittedName>
</protein>
<sequence>MNNPEGHPVAVNFTKAINLDEKIEVVEETDSQGLIVFRFIGFKLDKNSVNKILQARSQGEKLYLSRDLLDNLRTCALSEGEHRNGGNRFQSGMTFCTYYQKNGEASFSDKILMRTAISLDGDIINQVRKECLNNPQKCLAIGTAHHWLIAQITQQIGVKAVSYKYVQWRIWGIALAVGVVALILAVTNIIPWWLFALIALAAALAAFFLPSQVGIRRREWIQWLTAFLSPNGSDRAKRIWRQLIS</sequence>
<dbReference type="Proteomes" id="UP000238762">
    <property type="component" value="Unassembled WGS sequence"/>
</dbReference>
<reference evidence="2 3" key="1">
    <citation type="submission" date="2018-02" db="EMBL/GenBank/DDBJ databases">
        <authorList>
            <person name="Cohen D.B."/>
            <person name="Kent A.D."/>
        </authorList>
    </citation>
    <scope>NUCLEOTIDE SEQUENCE [LARGE SCALE GENOMIC DNA]</scope>
    <source>
        <strain evidence="2 3">CCAP 1448/3</strain>
    </source>
</reference>
<gene>
    <name evidence="2" type="ORF">C7B64_11845</name>
</gene>
<dbReference type="OrthoDB" id="463213at2"/>
<proteinExistence type="predicted"/>
<reference evidence="2 3" key="2">
    <citation type="submission" date="2018-03" db="EMBL/GenBank/DDBJ databases">
        <title>The ancient ancestry and fast evolution of plastids.</title>
        <authorList>
            <person name="Moore K.R."/>
            <person name="Magnabosco C."/>
            <person name="Momper L."/>
            <person name="Gold D.A."/>
            <person name="Bosak T."/>
            <person name="Fournier G.P."/>
        </authorList>
    </citation>
    <scope>NUCLEOTIDE SEQUENCE [LARGE SCALE GENOMIC DNA]</scope>
    <source>
        <strain evidence="2 3">CCAP 1448/3</strain>
    </source>
</reference>
<name>A0A2T1C3J0_9CYAN</name>
<organism evidence="2 3">
    <name type="scientific">Merismopedia glauca CCAP 1448/3</name>
    <dbReference type="NCBI Taxonomy" id="1296344"/>
    <lineage>
        <taxon>Bacteria</taxon>
        <taxon>Bacillati</taxon>
        <taxon>Cyanobacteriota</taxon>
        <taxon>Cyanophyceae</taxon>
        <taxon>Synechococcales</taxon>
        <taxon>Merismopediaceae</taxon>
        <taxon>Merismopedia</taxon>
    </lineage>
</organism>
<keyword evidence="3" id="KW-1185">Reference proteome</keyword>
<evidence type="ECO:0000313" key="2">
    <source>
        <dbReference type="EMBL" id="PSB02717.1"/>
    </source>
</evidence>
<keyword evidence="1" id="KW-0812">Transmembrane</keyword>
<feature type="transmembrane region" description="Helical" evidence="1">
    <location>
        <begin position="192"/>
        <end position="209"/>
    </location>
</feature>
<accession>A0A2T1C3J0</accession>
<keyword evidence="1" id="KW-0472">Membrane</keyword>
<evidence type="ECO:0000313" key="3">
    <source>
        <dbReference type="Proteomes" id="UP000238762"/>
    </source>
</evidence>
<dbReference type="EMBL" id="PVWJ01000051">
    <property type="protein sequence ID" value="PSB02717.1"/>
    <property type="molecule type" value="Genomic_DNA"/>
</dbReference>
<feature type="transmembrane region" description="Helical" evidence="1">
    <location>
        <begin position="168"/>
        <end position="186"/>
    </location>
</feature>
<dbReference type="AlphaFoldDB" id="A0A2T1C3J0"/>
<keyword evidence="1" id="KW-1133">Transmembrane helix</keyword>